<keyword evidence="1" id="KW-1133">Transmembrane helix</keyword>
<reference evidence="3" key="1">
    <citation type="journal article" date="2019" name="Int. J. Syst. Evol. Microbiol.">
        <title>The Global Catalogue of Microorganisms (GCM) 10K type strain sequencing project: providing services to taxonomists for standard genome sequencing and annotation.</title>
        <authorList>
            <consortium name="The Broad Institute Genomics Platform"/>
            <consortium name="The Broad Institute Genome Sequencing Center for Infectious Disease"/>
            <person name="Wu L."/>
            <person name="Ma J."/>
        </authorList>
    </citation>
    <scope>NUCLEOTIDE SEQUENCE [LARGE SCALE GENOMIC DNA]</scope>
    <source>
        <strain evidence="3">JCM 16914</strain>
    </source>
</reference>
<keyword evidence="1" id="KW-0812">Transmembrane</keyword>
<evidence type="ECO:0000313" key="3">
    <source>
        <dbReference type="Proteomes" id="UP001500133"/>
    </source>
</evidence>
<comment type="caution">
    <text evidence="2">The sequence shown here is derived from an EMBL/GenBank/DDBJ whole genome shotgun (WGS) entry which is preliminary data.</text>
</comment>
<accession>A0ABP7LQJ1</accession>
<dbReference type="Proteomes" id="UP001500133">
    <property type="component" value="Unassembled WGS sequence"/>
</dbReference>
<protein>
    <recommendedName>
        <fullName evidence="4">L-lactate permease</fullName>
    </recommendedName>
</protein>
<evidence type="ECO:0000313" key="2">
    <source>
        <dbReference type="EMBL" id="GAA3906464.1"/>
    </source>
</evidence>
<evidence type="ECO:0000256" key="1">
    <source>
        <dbReference type="SAM" id="Phobius"/>
    </source>
</evidence>
<proteinExistence type="predicted"/>
<sequence length="49" mass="5166">MTDTTLALLAFVPLVLAGTLLIGFRLAAKVAMPIVFVVTALIGWLEHGT</sequence>
<keyword evidence="1" id="KW-0472">Membrane</keyword>
<name>A0ABP7LQJ1_9GAMM</name>
<keyword evidence="3" id="KW-1185">Reference proteome</keyword>
<gene>
    <name evidence="2" type="ORF">GCM10022228_15840</name>
</gene>
<evidence type="ECO:0008006" key="4">
    <source>
        <dbReference type="Google" id="ProtNLM"/>
    </source>
</evidence>
<organism evidence="2 3">
    <name type="scientific">Halomonas cibimaris</name>
    <dbReference type="NCBI Taxonomy" id="657012"/>
    <lineage>
        <taxon>Bacteria</taxon>
        <taxon>Pseudomonadati</taxon>
        <taxon>Pseudomonadota</taxon>
        <taxon>Gammaproteobacteria</taxon>
        <taxon>Oceanospirillales</taxon>
        <taxon>Halomonadaceae</taxon>
        <taxon>Halomonas</taxon>
    </lineage>
</organism>
<feature type="transmembrane region" description="Helical" evidence="1">
    <location>
        <begin position="27"/>
        <end position="45"/>
    </location>
</feature>
<dbReference type="EMBL" id="BAAAZT010000071">
    <property type="protein sequence ID" value="GAA3906464.1"/>
    <property type="molecule type" value="Genomic_DNA"/>
</dbReference>